<dbReference type="Pfam" id="PF00069">
    <property type="entry name" value="Pkinase"/>
    <property type="match status" value="1"/>
</dbReference>
<keyword evidence="2" id="KW-0808">Transferase</keyword>
<dbReference type="InterPro" id="IPR011009">
    <property type="entry name" value="Kinase-like_dom_sf"/>
</dbReference>
<feature type="binding site" evidence="6">
    <location>
        <position position="52"/>
    </location>
    <ligand>
        <name>ATP</name>
        <dbReference type="ChEBI" id="CHEBI:30616"/>
    </ligand>
</feature>
<evidence type="ECO:0000313" key="9">
    <source>
        <dbReference type="Proteomes" id="UP000054636"/>
    </source>
</evidence>
<organism evidence="8 9">
    <name type="scientific">Phytophthora nicotianae</name>
    <name type="common">Potato buckeye rot agent</name>
    <name type="synonym">Phytophthora parasitica</name>
    <dbReference type="NCBI Taxonomy" id="4792"/>
    <lineage>
        <taxon>Eukaryota</taxon>
        <taxon>Sar</taxon>
        <taxon>Stramenopiles</taxon>
        <taxon>Oomycota</taxon>
        <taxon>Peronosporomycetes</taxon>
        <taxon>Peronosporales</taxon>
        <taxon>Peronosporaceae</taxon>
        <taxon>Phytophthora</taxon>
    </lineage>
</organism>
<dbReference type="GO" id="GO:0007059">
    <property type="term" value="P:chromosome segregation"/>
    <property type="evidence" value="ECO:0007669"/>
    <property type="project" value="TreeGrafter"/>
</dbReference>
<dbReference type="FunFam" id="3.30.200.20:FF:000131">
    <property type="entry name" value="Dual specificity protein kinase TTK"/>
    <property type="match status" value="1"/>
</dbReference>
<dbReference type="SUPFAM" id="SSF56112">
    <property type="entry name" value="Protein kinase-like (PK-like)"/>
    <property type="match status" value="1"/>
</dbReference>
<keyword evidence="5 6" id="KW-0067">ATP-binding</keyword>
<dbReference type="EMBL" id="LNFP01000224">
    <property type="protein sequence ID" value="KUF95460.1"/>
    <property type="molecule type" value="Genomic_DNA"/>
</dbReference>
<dbReference type="InterPro" id="IPR017441">
    <property type="entry name" value="Protein_kinase_ATP_BS"/>
</dbReference>
<proteinExistence type="predicted"/>
<accession>A0A0W8DGN4</accession>
<dbReference type="GO" id="GO:0005634">
    <property type="term" value="C:nucleus"/>
    <property type="evidence" value="ECO:0007669"/>
    <property type="project" value="TreeGrafter"/>
</dbReference>
<keyword evidence="1" id="KW-0723">Serine/threonine-protein kinase</keyword>
<dbReference type="PROSITE" id="PS00107">
    <property type="entry name" value="PROTEIN_KINASE_ATP"/>
    <property type="match status" value="1"/>
</dbReference>
<evidence type="ECO:0000256" key="1">
    <source>
        <dbReference type="ARBA" id="ARBA00022527"/>
    </source>
</evidence>
<evidence type="ECO:0000256" key="5">
    <source>
        <dbReference type="ARBA" id="ARBA00022840"/>
    </source>
</evidence>
<dbReference type="PROSITE" id="PS50011">
    <property type="entry name" value="PROTEIN_KINASE_DOM"/>
    <property type="match status" value="1"/>
</dbReference>
<dbReference type="PANTHER" id="PTHR22974:SF21">
    <property type="entry name" value="DUAL SPECIFICITY PROTEIN KINASE TTK"/>
    <property type="match status" value="1"/>
</dbReference>
<reference evidence="8 9" key="1">
    <citation type="submission" date="2015-11" db="EMBL/GenBank/DDBJ databases">
        <title>Genomes and virulence difference between two physiological races of Phytophthora nicotianae.</title>
        <authorList>
            <person name="Liu H."/>
            <person name="Ma X."/>
            <person name="Yu H."/>
            <person name="Fang D."/>
            <person name="Li Y."/>
            <person name="Wang X."/>
            <person name="Wang W."/>
            <person name="Dong Y."/>
            <person name="Xiao B."/>
        </authorList>
    </citation>
    <scope>NUCLEOTIDE SEQUENCE [LARGE SCALE GENOMIC DNA]</scope>
    <source>
        <strain evidence="9">race 1</strain>
    </source>
</reference>
<evidence type="ECO:0000256" key="2">
    <source>
        <dbReference type="ARBA" id="ARBA00022679"/>
    </source>
</evidence>
<protein>
    <submittedName>
        <fullName evidence="8">Chromodomain-helicase-DNA-binding protein 9</fullName>
    </submittedName>
</protein>
<keyword evidence="3 6" id="KW-0547">Nucleotide-binding</keyword>
<dbReference type="GO" id="GO:0004674">
    <property type="term" value="F:protein serine/threonine kinase activity"/>
    <property type="evidence" value="ECO:0007669"/>
    <property type="project" value="UniProtKB-KW"/>
</dbReference>
<feature type="domain" description="Protein kinase" evidence="7">
    <location>
        <begin position="24"/>
        <end position="131"/>
    </location>
</feature>
<dbReference type="GO" id="GO:0000776">
    <property type="term" value="C:kinetochore"/>
    <property type="evidence" value="ECO:0007669"/>
    <property type="project" value="TreeGrafter"/>
</dbReference>
<dbReference type="GO" id="GO:0007094">
    <property type="term" value="P:mitotic spindle assembly checkpoint signaling"/>
    <property type="evidence" value="ECO:0007669"/>
    <property type="project" value="TreeGrafter"/>
</dbReference>
<dbReference type="InterPro" id="IPR000719">
    <property type="entry name" value="Prot_kinase_dom"/>
</dbReference>
<comment type="caution">
    <text evidence="8">The sequence shown here is derived from an EMBL/GenBank/DDBJ whole genome shotgun (WGS) entry which is preliminary data.</text>
</comment>
<evidence type="ECO:0000259" key="7">
    <source>
        <dbReference type="PROSITE" id="PS50011"/>
    </source>
</evidence>
<dbReference type="Proteomes" id="UP000054636">
    <property type="component" value="Unassembled WGS sequence"/>
</dbReference>
<evidence type="ECO:0000256" key="4">
    <source>
        <dbReference type="ARBA" id="ARBA00022777"/>
    </source>
</evidence>
<evidence type="ECO:0000256" key="6">
    <source>
        <dbReference type="PROSITE-ProRule" id="PRU10141"/>
    </source>
</evidence>
<dbReference type="GO" id="GO:0034501">
    <property type="term" value="P:protein localization to kinetochore"/>
    <property type="evidence" value="ECO:0007669"/>
    <property type="project" value="TreeGrafter"/>
</dbReference>
<dbReference type="Gene3D" id="3.30.200.20">
    <property type="entry name" value="Phosphorylase Kinase, domain 1"/>
    <property type="match status" value="1"/>
</dbReference>
<dbReference type="GO" id="GO:0004712">
    <property type="term" value="F:protein serine/threonine/tyrosine kinase activity"/>
    <property type="evidence" value="ECO:0007669"/>
    <property type="project" value="TreeGrafter"/>
</dbReference>
<gene>
    <name evidence="8" type="ORF">AM588_10005397</name>
</gene>
<dbReference type="AlphaFoldDB" id="A0A0W8DGN4"/>
<sequence>MDSVSSRDALESLTSKVVVNDQKYIKLEQIGSGGSSKVYRMLGPDLKIYALKKIKLKKLDAQSIAQFTNEIELLRRLQGSPHIIKLIAAEQDLQQRQINVVCSLDSYGMREHYAYCLRGHTIDNGARGNRP</sequence>
<dbReference type="PANTHER" id="PTHR22974">
    <property type="entry name" value="MIXED LINEAGE PROTEIN KINASE"/>
    <property type="match status" value="1"/>
</dbReference>
<dbReference type="GO" id="GO:0005524">
    <property type="term" value="F:ATP binding"/>
    <property type="evidence" value="ECO:0007669"/>
    <property type="project" value="UniProtKB-UniRule"/>
</dbReference>
<name>A0A0W8DGN4_PHYNI</name>
<evidence type="ECO:0000256" key="3">
    <source>
        <dbReference type="ARBA" id="ARBA00022741"/>
    </source>
</evidence>
<evidence type="ECO:0000313" key="8">
    <source>
        <dbReference type="EMBL" id="KUF95460.1"/>
    </source>
</evidence>
<dbReference type="GO" id="GO:0033316">
    <property type="term" value="P:meiotic spindle assembly checkpoint signaling"/>
    <property type="evidence" value="ECO:0007669"/>
    <property type="project" value="TreeGrafter"/>
</dbReference>
<keyword evidence="4" id="KW-0418">Kinase</keyword>